<dbReference type="EMBL" id="CP012526">
    <property type="protein sequence ID" value="ALC45627.1"/>
    <property type="molecule type" value="Genomic_DNA"/>
</dbReference>
<dbReference type="Proteomes" id="UP000494163">
    <property type="component" value="Chromosome 3R"/>
</dbReference>
<evidence type="ECO:0000256" key="2">
    <source>
        <dbReference type="ARBA" id="ARBA00022737"/>
    </source>
</evidence>
<dbReference type="PANTHER" id="PTHR24366">
    <property type="entry name" value="IG(IMMUNOGLOBULIN) AND LRR(LEUCINE RICH REPEAT) DOMAINS"/>
    <property type="match status" value="1"/>
</dbReference>
<sequence length="533" mass="60734">MYIKIYILLLLGVRSLLAVPVYTANKQLNLSASCTERSCSLWWLSEDKAEPLRYTGVPAMHLEELLLGSCRIRALPVELLRLTPNLRNLQVYNSSIYRMPIKDWSLLPKLQTLTFEHQRMARLDKDDFQALQQLEILQLGYNELNNVHMNAFAGLKRLKLLALPANGLEEINPQTFDELVELTHLDLSHNRLASIDGELFEHNSNLQSLLLNDNKLESEHLLLPTLTQLRLLDISNSGDLTELQLNSAHTVIVERSNVQRLIIHGSVIKLQAGNNALTQLSIGDKSAVIELDLHNNLLDSNASSALLTDMWQLRHLDLSSNNIETLASNSSISLYLPSLRYLNLAHNKLRALPPALPILPSSLVHLDISYNHLLQLYSRNFAALPNLEHLNIAGTRLDKFYYQRFQRDHYVLKELVICEADVSSSQFDNMLFHFDNFFRGKLITSCNSTVQMPKQLPLEVSGIHPYWTTKDVLALITLIVCFGILLLQIYRILEDEGCLRRLRRRFGRQPSQPQRNGDGTRRIADQDTESSSD</sequence>
<feature type="signal peptide" evidence="5">
    <location>
        <begin position="1"/>
        <end position="18"/>
    </location>
</feature>
<dbReference type="PANTHER" id="PTHR24366:SF168">
    <property type="entry name" value="GH22922P-RELATED"/>
    <property type="match status" value="1"/>
</dbReference>
<keyword evidence="7" id="KW-1185">Reference proteome</keyword>
<keyword evidence="4" id="KW-0812">Transmembrane</keyword>
<dbReference type="STRING" id="30019.A0A0M4EKI9"/>
<keyword evidence="4" id="KW-1133">Transmembrane helix</keyword>
<keyword evidence="1" id="KW-0433">Leucine-rich repeat</keyword>
<proteinExistence type="predicted"/>
<evidence type="ECO:0000256" key="4">
    <source>
        <dbReference type="SAM" id="Phobius"/>
    </source>
</evidence>
<dbReference type="AlphaFoldDB" id="A0A0M4EKI9"/>
<dbReference type="PRINTS" id="PR00019">
    <property type="entry name" value="LEURICHRPT"/>
</dbReference>
<evidence type="ECO:0000256" key="1">
    <source>
        <dbReference type="ARBA" id="ARBA00022614"/>
    </source>
</evidence>
<evidence type="ECO:0000256" key="5">
    <source>
        <dbReference type="SAM" id="SignalP"/>
    </source>
</evidence>
<feature type="chain" id="PRO_5005793304" evidence="5">
    <location>
        <begin position="19"/>
        <end position="533"/>
    </location>
</feature>
<dbReference type="InterPro" id="IPR003591">
    <property type="entry name" value="Leu-rich_rpt_typical-subtyp"/>
</dbReference>
<dbReference type="PROSITE" id="PS51450">
    <property type="entry name" value="LRR"/>
    <property type="match status" value="3"/>
</dbReference>
<evidence type="ECO:0000256" key="3">
    <source>
        <dbReference type="SAM" id="MobiDB-lite"/>
    </source>
</evidence>
<reference evidence="6 7" key="1">
    <citation type="submission" date="2015-08" db="EMBL/GenBank/DDBJ databases">
        <title>Ancestral chromatin configuration constrains chromatin evolution on differentiating sex chromosomes in Drosophila.</title>
        <authorList>
            <person name="Zhou Q."/>
            <person name="Bachtrog D."/>
        </authorList>
    </citation>
    <scope>NUCLEOTIDE SEQUENCE [LARGE SCALE GENOMIC DNA]</scope>
    <source>
        <tissue evidence="6">Whole larvae</tissue>
    </source>
</reference>
<dbReference type="InterPro" id="IPR032675">
    <property type="entry name" value="LRR_dom_sf"/>
</dbReference>
<dbReference type="SUPFAM" id="SSF52058">
    <property type="entry name" value="L domain-like"/>
    <property type="match status" value="1"/>
</dbReference>
<dbReference type="Pfam" id="PF13855">
    <property type="entry name" value="LRR_8"/>
    <property type="match status" value="2"/>
</dbReference>
<dbReference type="OMA" id="IHPYWTT"/>
<name>A0A0M4EKI9_DROBS</name>
<dbReference type="InterPro" id="IPR001611">
    <property type="entry name" value="Leu-rich_rpt"/>
</dbReference>
<dbReference type="Pfam" id="PF00560">
    <property type="entry name" value="LRR_1"/>
    <property type="match status" value="1"/>
</dbReference>
<feature type="region of interest" description="Disordered" evidence="3">
    <location>
        <begin position="508"/>
        <end position="533"/>
    </location>
</feature>
<keyword evidence="4" id="KW-0472">Membrane</keyword>
<evidence type="ECO:0000313" key="6">
    <source>
        <dbReference type="EMBL" id="ALC45627.1"/>
    </source>
</evidence>
<dbReference type="SMART" id="SM00369">
    <property type="entry name" value="LRR_TYP"/>
    <property type="match status" value="7"/>
</dbReference>
<keyword evidence="5" id="KW-0732">Signal</keyword>
<keyword evidence="2" id="KW-0677">Repeat</keyword>
<gene>
    <name evidence="6" type="ORF">Dbus_chr3Rg377</name>
</gene>
<feature type="transmembrane region" description="Helical" evidence="4">
    <location>
        <begin position="472"/>
        <end position="493"/>
    </location>
</feature>
<organism evidence="6 7">
    <name type="scientific">Drosophila busckii</name>
    <name type="common">Fruit fly</name>
    <dbReference type="NCBI Taxonomy" id="30019"/>
    <lineage>
        <taxon>Eukaryota</taxon>
        <taxon>Metazoa</taxon>
        <taxon>Ecdysozoa</taxon>
        <taxon>Arthropoda</taxon>
        <taxon>Hexapoda</taxon>
        <taxon>Insecta</taxon>
        <taxon>Pterygota</taxon>
        <taxon>Neoptera</taxon>
        <taxon>Endopterygota</taxon>
        <taxon>Diptera</taxon>
        <taxon>Brachycera</taxon>
        <taxon>Muscomorpha</taxon>
        <taxon>Ephydroidea</taxon>
        <taxon>Drosophilidae</taxon>
        <taxon>Drosophila</taxon>
    </lineage>
</organism>
<dbReference type="OrthoDB" id="2013775at2759"/>
<accession>A0A0M4EKI9</accession>
<evidence type="ECO:0000313" key="7">
    <source>
        <dbReference type="Proteomes" id="UP000494163"/>
    </source>
</evidence>
<protein>
    <submittedName>
        <fullName evidence="6">CG18249</fullName>
    </submittedName>
</protein>
<dbReference type="Gene3D" id="3.80.10.10">
    <property type="entry name" value="Ribonuclease Inhibitor"/>
    <property type="match status" value="3"/>
</dbReference>